<dbReference type="EMBL" id="CP119898">
    <property type="protein sequence ID" value="WFD28760.1"/>
    <property type="molecule type" value="Genomic_DNA"/>
</dbReference>
<name>A0AAF0EQF3_9BASI</name>
<accession>A0AAF0EQF3</accession>
<evidence type="ECO:0000313" key="1">
    <source>
        <dbReference type="EMBL" id="WFD28760.1"/>
    </source>
</evidence>
<dbReference type="Proteomes" id="UP001213623">
    <property type="component" value="Chromosome 7"/>
</dbReference>
<organism evidence="1 2">
    <name type="scientific">Malassezia nana</name>
    <dbReference type="NCBI Taxonomy" id="180528"/>
    <lineage>
        <taxon>Eukaryota</taxon>
        <taxon>Fungi</taxon>
        <taxon>Dikarya</taxon>
        <taxon>Basidiomycota</taxon>
        <taxon>Ustilaginomycotina</taxon>
        <taxon>Malasseziomycetes</taxon>
        <taxon>Malasseziales</taxon>
        <taxon>Malasseziaceae</taxon>
        <taxon>Malassezia</taxon>
    </lineage>
</organism>
<dbReference type="AlphaFoldDB" id="A0AAF0EQF3"/>
<keyword evidence="2" id="KW-1185">Reference proteome</keyword>
<sequence>MGLVGADCNVSYDVQPEPKCISDCNRKAGQSMWRDWTDDPSSPNFIKSMGFMCERGTPNYMTFMTKGGECMMKCSKADQDTFTQTFGQICNFYNDYTKNPDCKGGP</sequence>
<gene>
    <name evidence="1" type="ORF">MNAN1_003774</name>
</gene>
<reference evidence="1" key="1">
    <citation type="submission" date="2023-03" db="EMBL/GenBank/DDBJ databases">
        <title>Mating type loci evolution in Malassezia.</title>
        <authorList>
            <person name="Coelho M.A."/>
        </authorList>
    </citation>
    <scope>NUCLEOTIDE SEQUENCE</scope>
    <source>
        <strain evidence="1">CBS 9557</strain>
    </source>
</reference>
<feature type="non-terminal residue" evidence="1">
    <location>
        <position position="106"/>
    </location>
</feature>
<evidence type="ECO:0000313" key="2">
    <source>
        <dbReference type="Proteomes" id="UP001213623"/>
    </source>
</evidence>
<protein>
    <submittedName>
        <fullName evidence="1">Uncharacterized protein</fullName>
    </submittedName>
</protein>
<proteinExistence type="predicted"/>